<feature type="domain" description="N-acetyltransferase" evidence="1">
    <location>
        <begin position="7"/>
        <end position="218"/>
    </location>
</feature>
<comment type="caution">
    <text evidence="2">The sequence shown here is derived from an EMBL/GenBank/DDBJ whole genome shotgun (WGS) entry which is preliminary data.</text>
</comment>
<dbReference type="Proteomes" id="UP000325902">
    <property type="component" value="Unassembled WGS sequence"/>
</dbReference>
<evidence type="ECO:0000259" key="1">
    <source>
        <dbReference type="PROSITE" id="PS51186"/>
    </source>
</evidence>
<evidence type="ECO:0000313" key="2">
    <source>
        <dbReference type="EMBL" id="KAB2578539.1"/>
    </source>
</evidence>
<dbReference type="InterPro" id="IPR016181">
    <property type="entry name" value="Acyl_CoA_acyltransferase"/>
</dbReference>
<dbReference type="OrthoDB" id="410198at2759"/>
<proteinExistence type="predicted"/>
<sequence length="227" mass="24788">MSTSNDLTVLPMTEEDMAPMTQLLHKAYYSPDGVSGLLYHTAPSQASLDRTTAQRVRDFRDGAAARFVKAVDAATGALVACARWDFYRHARSDAAVAAATAVSDDELIPEFNADVYRALFGPLRAAHRDIMGTRPHAYLVTLVTDPDEARRGAGGLLVRWGLDRADELGLDAYLGASPMGKGLYEKHGFETVRTVPFDMKEWGGEGVVSHVCMWRRPGPPPRKIVAV</sequence>
<accession>A0A5N5DKV8</accession>
<dbReference type="InterPro" id="IPR052523">
    <property type="entry name" value="Trichothecene_AcTrans"/>
</dbReference>
<name>A0A5N5DKV8_9PEZI</name>
<organism evidence="2 3">
    <name type="scientific">Lasiodiplodia theobromae</name>
    <dbReference type="NCBI Taxonomy" id="45133"/>
    <lineage>
        <taxon>Eukaryota</taxon>
        <taxon>Fungi</taxon>
        <taxon>Dikarya</taxon>
        <taxon>Ascomycota</taxon>
        <taxon>Pezizomycotina</taxon>
        <taxon>Dothideomycetes</taxon>
        <taxon>Dothideomycetes incertae sedis</taxon>
        <taxon>Botryosphaeriales</taxon>
        <taxon>Botryosphaeriaceae</taxon>
        <taxon>Lasiodiplodia</taxon>
    </lineage>
</organism>
<reference evidence="2 3" key="1">
    <citation type="journal article" date="2019" name="Sci. Rep.">
        <title>A multi-omics analysis of the grapevine pathogen Lasiodiplodia theobromae reveals that temperature affects the expression of virulence- and pathogenicity-related genes.</title>
        <authorList>
            <person name="Felix C."/>
            <person name="Meneses R."/>
            <person name="Goncalves M.F.M."/>
            <person name="Tilleman L."/>
            <person name="Duarte A.S."/>
            <person name="Jorrin-Novo J.V."/>
            <person name="Van de Peer Y."/>
            <person name="Deforce D."/>
            <person name="Van Nieuwerburgh F."/>
            <person name="Esteves A.C."/>
            <person name="Alves A."/>
        </authorList>
    </citation>
    <scope>NUCLEOTIDE SEQUENCE [LARGE SCALE GENOMIC DNA]</scope>
    <source>
        <strain evidence="2 3">LA-SOL3</strain>
    </source>
</reference>
<dbReference type="PANTHER" id="PTHR42791:SF14">
    <property type="entry name" value="N-ACETYLTRANSFERASE DOMAIN-CONTAINING PROTEIN"/>
    <property type="match status" value="1"/>
</dbReference>
<evidence type="ECO:0000313" key="3">
    <source>
        <dbReference type="Proteomes" id="UP000325902"/>
    </source>
</evidence>
<dbReference type="PROSITE" id="PS51186">
    <property type="entry name" value="GNAT"/>
    <property type="match status" value="1"/>
</dbReference>
<dbReference type="InterPro" id="IPR000182">
    <property type="entry name" value="GNAT_dom"/>
</dbReference>
<dbReference type="EMBL" id="VCHE01000011">
    <property type="protein sequence ID" value="KAB2578539.1"/>
    <property type="molecule type" value="Genomic_DNA"/>
</dbReference>
<dbReference type="AlphaFoldDB" id="A0A5N5DKV8"/>
<dbReference type="GO" id="GO:0016747">
    <property type="term" value="F:acyltransferase activity, transferring groups other than amino-acyl groups"/>
    <property type="evidence" value="ECO:0007669"/>
    <property type="project" value="InterPro"/>
</dbReference>
<dbReference type="Pfam" id="PF00583">
    <property type="entry name" value="Acetyltransf_1"/>
    <property type="match status" value="1"/>
</dbReference>
<dbReference type="PANTHER" id="PTHR42791">
    <property type="entry name" value="GNAT FAMILY ACETYLTRANSFERASE"/>
    <property type="match status" value="1"/>
</dbReference>
<gene>
    <name evidence="2" type="ORF">DBV05_g2790</name>
</gene>
<protein>
    <recommendedName>
        <fullName evidence="1">N-acetyltransferase domain-containing protein</fullName>
    </recommendedName>
</protein>
<dbReference type="Gene3D" id="3.40.630.30">
    <property type="match status" value="1"/>
</dbReference>
<keyword evidence="3" id="KW-1185">Reference proteome</keyword>
<dbReference type="SUPFAM" id="SSF55729">
    <property type="entry name" value="Acyl-CoA N-acyltransferases (Nat)"/>
    <property type="match status" value="1"/>
</dbReference>